<keyword evidence="2" id="KW-1185">Reference proteome</keyword>
<dbReference type="OrthoDB" id="2454248at2"/>
<dbReference type="STRING" id="1601833.SAMN05518684_10919"/>
<evidence type="ECO:0000313" key="1">
    <source>
        <dbReference type="EMBL" id="SES14729.1"/>
    </source>
</evidence>
<dbReference type="RefSeq" id="WP_093052272.1">
    <property type="nucleotide sequence ID" value="NZ_FOGT01000009.1"/>
</dbReference>
<name>A0A1H9UZG2_9BACI</name>
<reference evidence="2" key="1">
    <citation type="submission" date="2016-10" db="EMBL/GenBank/DDBJ databases">
        <authorList>
            <person name="Varghese N."/>
            <person name="Submissions S."/>
        </authorList>
    </citation>
    <scope>NUCLEOTIDE SEQUENCE [LARGE SCALE GENOMIC DNA]</scope>
    <source>
        <strain evidence="2">S9</strain>
    </source>
</reference>
<dbReference type="Proteomes" id="UP000198571">
    <property type="component" value="Unassembled WGS sequence"/>
</dbReference>
<sequence>MNYLIDHKQKLIHRTTFANDKCRFHETQVEKREFTHNAGYLEKLISEDGYEECRHCHLKAVKPEFID</sequence>
<evidence type="ECO:0000313" key="2">
    <source>
        <dbReference type="Proteomes" id="UP000198571"/>
    </source>
</evidence>
<proteinExistence type="predicted"/>
<gene>
    <name evidence="1" type="ORF">SAMN05518684_10919</name>
</gene>
<protein>
    <submittedName>
        <fullName evidence="1">Uncharacterized protein</fullName>
    </submittedName>
</protein>
<organism evidence="1 2">
    <name type="scientific">Salipaludibacillus aurantiacus</name>
    <dbReference type="NCBI Taxonomy" id="1601833"/>
    <lineage>
        <taxon>Bacteria</taxon>
        <taxon>Bacillati</taxon>
        <taxon>Bacillota</taxon>
        <taxon>Bacilli</taxon>
        <taxon>Bacillales</taxon>
        <taxon>Bacillaceae</taxon>
    </lineage>
</organism>
<accession>A0A1H9UZG2</accession>
<dbReference type="EMBL" id="FOGT01000009">
    <property type="protein sequence ID" value="SES14729.1"/>
    <property type="molecule type" value="Genomic_DNA"/>
</dbReference>
<dbReference type="AlphaFoldDB" id="A0A1H9UZG2"/>